<proteinExistence type="predicted"/>
<dbReference type="EMBL" id="BGPR01008685">
    <property type="protein sequence ID" value="GBN35352.1"/>
    <property type="molecule type" value="Genomic_DNA"/>
</dbReference>
<protein>
    <submittedName>
        <fullName evidence="1">Uncharacterized protein</fullName>
    </submittedName>
</protein>
<keyword evidence="2" id="KW-1185">Reference proteome</keyword>
<reference evidence="1 2" key="1">
    <citation type="journal article" date="2019" name="Sci. Rep.">
        <title>Orb-weaving spider Araneus ventricosus genome elucidates the spidroin gene catalogue.</title>
        <authorList>
            <person name="Kono N."/>
            <person name="Nakamura H."/>
            <person name="Ohtoshi R."/>
            <person name="Moran D.A.P."/>
            <person name="Shinohara A."/>
            <person name="Yoshida Y."/>
            <person name="Fujiwara M."/>
            <person name="Mori M."/>
            <person name="Tomita M."/>
            <person name="Arakawa K."/>
        </authorList>
    </citation>
    <scope>NUCLEOTIDE SEQUENCE [LARGE SCALE GENOMIC DNA]</scope>
</reference>
<gene>
    <name evidence="1" type="ORF">AVEN_89263_1</name>
</gene>
<evidence type="ECO:0000313" key="2">
    <source>
        <dbReference type="Proteomes" id="UP000499080"/>
    </source>
</evidence>
<accession>A0A4Y2N8W7</accession>
<sequence>MEMLLHFNTGIDKFYSEKLLRELLSGRYGNSVLISASMNYFGLFSSFRPVASKILKENWYDDRKQKRRWRKKKMIIGAAIHILQEEMRSQVYDCNLRGEMLIHPFSGLMKPVKSPPCKQKVLSVAHSIISSVRPRSAVQVRIGVFSHRRFRSRHLINLLHNLDWSISYSEICKYETSVTMNTSSEVQDNGFVQFVIDNADHNTRTMDGPIYVLDGVYLLRRLHLPSPATYSDVCNAYSDYVNRNNGTNIVEVFDGYLSTKDAVHM</sequence>
<comment type="caution">
    <text evidence="1">The sequence shown here is derived from an EMBL/GenBank/DDBJ whole genome shotgun (WGS) entry which is preliminary data.</text>
</comment>
<name>A0A4Y2N8W7_ARAVE</name>
<organism evidence="1 2">
    <name type="scientific">Araneus ventricosus</name>
    <name type="common">Orbweaver spider</name>
    <name type="synonym">Epeira ventricosa</name>
    <dbReference type="NCBI Taxonomy" id="182803"/>
    <lineage>
        <taxon>Eukaryota</taxon>
        <taxon>Metazoa</taxon>
        <taxon>Ecdysozoa</taxon>
        <taxon>Arthropoda</taxon>
        <taxon>Chelicerata</taxon>
        <taxon>Arachnida</taxon>
        <taxon>Araneae</taxon>
        <taxon>Araneomorphae</taxon>
        <taxon>Entelegynae</taxon>
        <taxon>Araneoidea</taxon>
        <taxon>Araneidae</taxon>
        <taxon>Araneus</taxon>
    </lineage>
</organism>
<dbReference type="Proteomes" id="UP000499080">
    <property type="component" value="Unassembled WGS sequence"/>
</dbReference>
<dbReference type="OrthoDB" id="10069752at2759"/>
<evidence type="ECO:0000313" key="1">
    <source>
        <dbReference type="EMBL" id="GBN35352.1"/>
    </source>
</evidence>
<dbReference type="AlphaFoldDB" id="A0A4Y2N8W7"/>